<dbReference type="AlphaFoldDB" id="A0AAD7K4D1"/>
<organism evidence="1 2">
    <name type="scientific">Mycena metata</name>
    <dbReference type="NCBI Taxonomy" id="1033252"/>
    <lineage>
        <taxon>Eukaryota</taxon>
        <taxon>Fungi</taxon>
        <taxon>Dikarya</taxon>
        <taxon>Basidiomycota</taxon>
        <taxon>Agaricomycotina</taxon>
        <taxon>Agaricomycetes</taxon>
        <taxon>Agaricomycetidae</taxon>
        <taxon>Agaricales</taxon>
        <taxon>Marasmiineae</taxon>
        <taxon>Mycenaceae</taxon>
        <taxon>Mycena</taxon>
    </lineage>
</organism>
<evidence type="ECO:0000313" key="2">
    <source>
        <dbReference type="Proteomes" id="UP001215598"/>
    </source>
</evidence>
<proteinExistence type="predicted"/>
<protein>
    <recommendedName>
        <fullName evidence="3">F-box domain-containing protein</fullName>
    </recommendedName>
</protein>
<dbReference type="EMBL" id="JARKIB010000007">
    <property type="protein sequence ID" value="KAJ7778130.1"/>
    <property type="molecule type" value="Genomic_DNA"/>
</dbReference>
<dbReference type="Proteomes" id="UP001215598">
    <property type="component" value="Unassembled WGS sequence"/>
</dbReference>
<accession>A0AAD7K4D1</accession>
<name>A0AAD7K4D1_9AGAR</name>
<evidence type="ECO:0000313" key="1">
    <source>
        <dbReference type="EMBL" id="KAJ7778130.1"/>
    </source>
</evidence>
<keyword evidence="2" id="KW-1185">Reference proteome</keyword>
<evidence type="ECO:0008006" key="3">
    <source>
        <dbReference type="Google" id="ProtNLM"/>
    </source>
</evidence>
<reference evidence="1" key="1">
    <citation type="submission" date="2023-03" db="EMBL/GenBank/DDBJ databases">
        <title>Massive genome expansion in bonnet fungi (Mycena s.s.) driven by repeated elements and novel gene families across ecological guilds.</title>
        <authorList>
            <consortium name="Lawrence Berkeley National Laboratory"/>
            <person name="Harder C.B."/>
            <person name="Miyauchi S."/>
            <person name="Viragh M."/>
            <person name="Kuo A."/>
            <person name="Thoen E."/>
            <person name="Andreopoulos B."/>
            <person name="Lu D."/>
            <person name="Skrede I."/>
            <person name="Drula E."/>
            <person name="Henrissat B."/>
            <person name="Morin E."/>
            <person name="Kohler A."/>
            <person name="Barry K."/>
            <person name="LaButti K."/>
            <person name="Morin E."/>
            <person name="Salamov A."/>
            <person name="Lipzen A."/>
            <person name="Mereny Z."/>
            <person name="Hegedus B."/>
            <person name="Baldrian P."/>
            <person name="Stursova M."/>
            <person name="Weitz H."/>
            <person name="Taylor A."/>
            <person name="Grigoriev I.V."/>
            <person name="Nagy L.G."/>
            <person name="Martin F."/>
            <person name="Kauserud H."/>
        </authorList>
    </citation>
    <scope>NUCLEOTIDE SEQUENCE</scope>
    <source>
        <strain evidence="1">CBHHK182m</strain>
    </source>
</reference>
<gene>
    <name evidence="1" type="ORF">B0H16DRAFT_1846056</name>
</gene>
<sequence>MPVSTTSLLPLEKYYPVLTLPTEITSAIFTHFLPLYPSCPPLTGLESPNLLTHICHDWREIALRTPRLWRAIPIFDPRVEQHLEWVCLWLQRSQPMPLSLHIWSPYRPLPNSAITAIIPHRHRYASLVLYFAQASAVAALDGPMPLLEHLDLSITDKSSGVVFNEAPLLLRGAYLVEELALSSLLNMRDSTTLPRLESLKIRVTILGAPLGSPSLILPALRHLAVEAARIGPEIVGDIGSLTNFMENARCSRLAQLSITGPPSAQSLEDTYRTAFPSVSVTFNRRR</sequence>
<comment type="caution">
    <text evidence="1">The sequence shown here is derived from an EMBL/GenBank/DDBJ whole genome shotgun (WGS) entry which is preliminary data.</text>
</comment>